<evidence type="ECO:0000313" key="1">
    <source>
        <dbReference type="EMBL" id="QNN47206.1"/>
    </source>
</evidence>
<dbReference type="KEGG" id="tbv:H9L17_03370"/>
<sequence length="90" mass="9432">MNPFLRDELVAILREELAVDGASAGRSGMSDSGALASVVNLAAIQIDAALPTIRAGAEALGNTDLSRTMWMVAHLLEGLHEKLEAAEMEG</sequence>
<name>A0A7G9QV31_9GAMM</name>
<reference evidence="1 2" key="1">
    <citation type="submission" date="2020-08" db="EMBL/GenBank/DDBJ databases">
        <title>Genome sequence of Thermomonas brevis KACC 16975T.</title>
        <authorList>
            <person name="Hyun D.-W."/>
            <person name="Bae J.-W."/>
        </authorList>
    </citation>
    <scope>NUCLEOTIDE SEQUENCE [LARGE SCALE GENOMIC DNA]</scope>
    <source>
        <strain evidence="1 2">KACC 16975</strain>
    </source>
</reference>
<dbReference type="AlphaFoldDB" id="A0A7G9QV31"/>
<dbReference type="EMBL" id="CP060711">
    <property type="protein sequence ID" value="QNN47206.1"/>
    <property type="molecule type" value="Genomic_DNA"/>
</dbReference>
<accession>A0A7G9QV31</accession>
<keyword evidence="2" id="KW-1185">Reference proteome</keyword>
<proteinExistence type="predicted"/>
<dbReference type="Proteomes" id="UP000515977">
    <property type="component" value="Chromosome"/>
</dbReference>
<gene>
    <name evidence="1" type="ORF">H9L17_03370</name>
</gene>
<organism evidence="1 2">
    <name type="scientific">Thermomonas brevis</name>
    <dbReference type="NCBI Taxonomy" id="215691"/>
    <lineage>
        <taxon>Bacteria</taxon>
        <taxon>Pseudomonadati</taxon>
        <taxon>Pseudomonadota</taxon>
        <taxon>Gammaproteobacteria</taxon>
        <taxon>Lysobacterales</taxon>
        <taxon>Lysobacteraceae</taxon>
        <taxon>Thermomonas</taxon>
    </lineage>
</organism>
<evidence type="ECO:0000313" key="2">
    <source>
        <dbReference type="Proteomes" id="UP000515977"/>
    </source>
</evidence>
<protein>
    <submittedName>
        <fullName evidence="1">Uncharacterized protein</fullName>
    </submittedName>
</protein>
<dbReference type="RefSeq" id="WP_187570953.1">
    <property type="nucleotide sequence ID" value="NZ_CP060711.1"/>
</dbReference>